<keyword evidence="3" id="KW-1185">Reference proteome</keyword>
<proteinExistence type="predicted"/>
<reference evidence="2 3" key="1">
    <citation type="submission" date="2019-01" db="EMBL/GenBank/DDBJ databases">
        <title>Lacunisphaera sp. strain TWA-58.</title>
        <authorList>
            <person name="Chen W.-M."/>
        </authorList>
    </citation>
    <scope>NUCLEOTIDE SEQUENCE [LARGE SCALE GENOMIC DNA]</scope>
    <source>
        <strain evidence="2 3">TWA-58</strain>
    </source>
</reference>
<gene>
    <name evidence="2" type="ORF">ESB00_06720</name>
</gene>
<comment type="caution">
    <text evidence="2">The sequence shown here is derived from an EMBL/GenBank/DDBJ whole genome shotgun (WGS) entry which is preliminary data.</text>
</comment>
<name>A0A4Q1CCY2_9BACT</name>
<evidence type="ECO:0000313" key="3">
    <source>
        <dbReference type="Proteomes" id="UP000290218"/>
    </source>
</evidence>
<protein>
    <submittedName>
        <fullName evidence="2">SHOCT domain-containing protein</fullName>
    </submittedName>
</protein>
<dbReference type="Proteomes" id="UP000290218">
    <property type="component" value="Unassembled WGS sequence"/>
</dbReference>
<dbReference type="OrthoDB" id="5996503at2"/>
<dbReference type="AlphaFoldDB" id="A0A4Q1CCY2"/>
<evidence type="ECO:0000313" key="2">
    <source>
        <dbReference type="EMBL" id="RXK56930.1"/>
    </source>
</evidence>
<dbReference type="InterPro" id="IPR018649">
    <property type="entry name" value="SHOCT"/>
</dbReference>
<dbReference type="EMBL" id="SDHX01000001">
    <property type="protein sequence ID" value="RXK56930.1"/>
    <property type="molecule type" value="Genomic_DNA"/>
</dbReference>
<evidence type="ECO:0000259" key="1">
    <source>
        <dbReference type="Pfam" id="PF09851"/>
    </source>
</evidence>
<dbReference type="Pfam" id="PF09851">
    <property type="entry name" value="SHOCT"/>
    <property type="match status" value="1"/>
</dbReference>
<feature type="domain" description="SHOCT" evidence="1">
    <location>
        <begin position="56"/>
        <end position="83"/>
    </location>
</feature>
<accession>A0A4Q1CCY2</accession>
<organism evidence="2 3">
    <name type="scientific">Oleiharenicola lentus</name>
    <dbReference type="NCBI Taxonomy" id="2508720"/>
    <lineage>
        <taxon>Bacteria</taxon>
        <taxon>Pseudomonadati</taxon>
        <taxon>Verrucomicrobiota</taxon>
        <taxon>Opitutia</taxon>
        <taxon>Opitutales</taxon>
        <taxon>Opitutaceae</taxon>
        <taxon>Oleiharenicola</taxon>
    </lineage>
</organism>
<sequence>MKVVSVQEDKNQYLVGEFAQVTLRFKALAPGDAELTPGPTAAPVPPKPMTTDELGAELTKLDALRKQGLLTDAEFDALKQKLLNRF</sequence>